<dbReference type="SUPFAM" id="SSF55729">
    <property type="entry name" value="Acyl-CoA N-acyltransferases (Nat)"/>
    <property type="match status" value="1"/>
</dbReference>
<dbReference type="EMBL" id="FQZI01000003">
    <property type="protein sequence ID" value="SHI93044.1"/>
    <property type="molecule type" value="Genomic_DNA"/>
</dbReference>
<dbReference type="PANTHER" id="PTHR43792:SF1">
    <property type="entry name" value="N-ACETYLTRANSFERASE DOMAIN-CONTAINING PROTEIN"/>
    <property type="match status" value="1"/>
</dbReference>
<name>A0A1M6F5N9_9FLAO</name>
<dbReference type="STRING" id="415425.SAMN05444363_2150"/>
<sequence>MKTVSFLPFQNLESERLLLRQITNDDIDEVFELRSNPEIMKFVPRPLVTKKEEALEHIKLIQSKIEENEGINWAITIKGNPKLIGVIGHYKISWENLRSEIGYMILPEYHGKGITSEAVKLLIDYGFNTMKMHSLEAIIDPRNEASAKVLEKNNFVLEAQFKEDTLWQGEWLDTNIYSLLNKN</sequence>
<gene>
    <name evidence="2" type="ORF">SAMN05444363_2150</name>
</gene>
<dbReference type="CDD" id="cd04301">
    <property type="entry name" value="NAT_SF"/>
    <property type="match status" value="1"/>
</dbReference>
<proteinExistence type="predicted"/>
<organism evidence="2 3">
    <name type="scientific">Flavobacterium terrae</name>
    <dbReference type="NCBI Taxonomy" id="415425"/>
    <lineage>
        <taxon>Bacteria</taxon>
        <taxon>Pseudomonadati</taxon>
        <taxon>Bacteroidota</taxon>
        <taxon>Flavobacteriia</taxon>
        <taxon>Flavobacteriales</taxon>
        <taxon>Flavobacteriaceae</taxon>
        <taxon>Flavobacterium</taxon>
    </lineage>
</organism>
<dbReference type="Pfam" id="PF13302">
    <property type="entry name" value="Acetyltransf_3"/>
    <property type="match status" value="1"/>
</dbReference>
<keyword evidence="2" id="KW-0808">Transferase</keyword>
<dbReference type="GO" id="GO:0016747">
    <property type="term" value="F:acyltransferase activity, transferring groups other than amino-acyl groups"/>
    <property type="evidence" value="ECO:0007669"/>
    <property type="project" value="InterPro"/>
</dbReference>
<dbReference type="PROSITE" id="PS51186">
    <property type="entry name" value="GNAT"/>
    <property type="match status" value="1"/>
</dbReference>
<dbReference type="PANTHER" id="PTHR43792">
    <property type="entry name" value="GNAT FAMILY, PUTATIVE (AFU_ORTHOLOGUE AFUA_3G00765)-RELATED-RELATED"/>
    <property type="match status" value="1"/>
</dbReference>
<protein>
    <submittedName>
        <fullName evidence="2">Ribosomal-protein-alanine N-acetyltransferase</fullName>
    </submittedName>
</protein>
<evidence type="ECO:0000259" key="1">
    <source>
        <dbReference type="PROSITE" id="PS51186"/>
    </source>
</evidence>
<dbReference type="AlphaFoldDB" id="A0A1M6F5N9"/>
<dbReference type="InterPro" id="IPR000182">
    <property type="entry name" value="GNAT_dom"/>
</dbReference>
<dbReference type="Proteomes" id="UP000184488">
    <property type="component" value="Unassembled WGS sequence"/>
</dbReference>
<accession>A0A1M6F5N9</accession>
<dbReference type="InterPro" id="IPR051531">
    <property type="entry name" value="N-acetyltransferase"/>
</dbReference>
<dbReference type="RefSeq" id="WP_073311211.1">
    <property type="nucleotide sequence ID" value="NZ_FQZI01000003.1"/>
</dbReference>
<evidence type="ECO:0000313" key="3">
    <source>
        <dbReference type="Proteomes" id="UP000184488"/>
    </source>
</evidence>
<dbReference type="OrthoDB" id="9811523at2"/>
<dbReference type="InterPro" id="IPR016181">
    <property type="entry name" value="Acyl_CoA_acyltransferase"/>
</dbReference>
<evidence type="ECO:0000313" key="2">
    <source>
        <dbReference type="EMBL" id="SHI93044.1"/>
    </source>
</evidence>
<reference evidence="3" key="1">
    <citation type="submission" date="2016-11" db="EMBL/GenBank/DDBJ databases">
        <authorList>
            <person name="Varghese N."/>
            <person name="Submissions S."/>
        </authorList>
    </citation>
    <scope>NUCLEOTIDE SEQUENCE [LARGE SCALE GENOMIC DNA]</scope>
    <source>
        <strain evidence="3">DSM 18829</strain>
    </source>
</reference>
<feature type="domain" description="N-acetyltransferase" evidence="1">
    <location>
        <begin position="17"/>
        <end position="177"/>
    </location>
</feature>
<keyword evidence="3" id="KW-1185">Reference proteome</keyword>
<dbReference type="Gene3D" id="3.40.630.30">
    <property type="match status" value="1"/>
</dbReference>